<accession>D4YUB1</accession>
<dbReference type="GO" id="GO:0043565">
    <property type="term" value="F:sequence-specific DNA binding"/>
    <property type="evidence" value="ECO:0007669"/>
    <property type="project" value="InterPro"/>
</dbReference>
<sequence>MIDKSVMQQLLSFSPIENKQYQNKHFYPDLANKYLNKNQQVLVIKHKLLGHRPVYISKHNRFAPYPLHQHNFVEINYMLRGKRQQIINGIKINLLQGDLLLMDKYCQHQIGRLNKSDLLINLVFNNQNISFNFLNQLNMRKKDSLVYEFLLNISLKKHNQQSFIIFPNNADITQTMDDLINEYYLHRTYSTAIIKNYFDILLAKIIRYYPIPDVSQIDRQHYQSEKQLINILHDISKNYQTITLTKLAQKYNCSSSYLSNLIKEKTGSNFAQLKVQSKLAAAASLLSTTSYLISQICEMVGEKNKTSFYHQFQKHYHCLPAEYRRQKQYI</sequence>
<dbReference type="PANTHER" id="PTHR43280">
    <property type="entry name" value="ARAC-FAMILY TRANSCRIPTIONAL REGULATOR"/>
    <property type="match status" value="1"/>
</dbReference>
<name>D4YUB1_9LACO</name>
<gene>
    <name evidence="5" type="ORF">HMPREF0493_1122</name>
</gene>
<evidence type="ECO:0000256" key="2">
    <source>
        <dbReference type="ARBA" id="ARBA00023125"/>
    </source>
</evidence>
<reference evidence="5 6" key="1">
    <citation type="submission" date="2010-04" db="EMBL/GenBank/DDBJ databases">
        <authorList>
            <person name="Muzny D."/>
            <person name="Qin X."/>
            <person name="Deng J."/>
            <person name="Jiang H."/>
            <person name="Liu Y."/>
            <person name="Qu J."/>
            <person name="Song X.-Z."/>
            <person name="Zhang L."/>
            <person name="Thornton R."/>
            <person name="Coyle M."/>
            <person name="Francisco L."/>
            <person name="Jackson L."/>
            <person name="Javaid M."/>
            <person name="Korchina V."/>
            <person name="Kovar C."/>
            <person name="Mata R."/>
            <person name="Mathew T."/>
            <person name="Ngo R."/>
            <person name="Nguyen L."/>
            <person name="Nguyen N."/>
            <person name="Okwuonu G."/>
            <person name="Ongeri F."/>
            <person name="Pham C."/>
            <person name="Simmons D."/>
            <person name="Wilczek-Boney K."/>
            <person name="Hale W."/>
            <person name="Jakkamsetti A."/>
            <person name="Pham P."/>
            <person name="Ruth R."/>
            <person name="San Lucas F."/>
            <person name="Warren J."/>
            <person name="Zhang J."/>
            <person name="Zhao Z."/>
            <person name="Zhou C."/>
            <person name="Zhu D."/>
            <person name="Lee S."/>
            <person name="Bess C."/>
            <person name="Blankenburg K."/>
            <person name="Forbes L."/>
            <person name="Fu Q."/>
            <person name="Gubbala S."/>
            <person name="Hirani K."/>
            <person name="Jayaseelan J.C."/>
            <person name="Lara F."/>
            <person name="Munidasa M."/>
            <person name="Palculict T."/>
            <person name="Patil S."/>
            <person name="Pu L.-L."/>
            <person name="Saada N."/>
            <person name="Tang L."/>
            <person name="Weissenberger G."/>
            <person name="Zhu Y."/>
            <person name="Hemphill L."/>
            <person name="Shang Y."/>
            <person name="Youmans B."/>
            <person name="Ayvaz T."/>
            <person name="Ross M."/>
            <person name="Santibanez J."/>
            <person name="Aqrawi P."/>
            <person name="Gross S."/>
            <person name="Joshi V."/>
            <person name="Fowler G."/>
            <person name="Nazareth L."/>
            <person name="Reid J."/>
            <person name="Worley K."/>
            <person name="Petrosino J."/>
            <person name="Highlander S."/>
            <person name="Gibbs R."/>
        </authorList>
    </citation>
    <scope>NUCLEOTIDE SEQUENCE [LARGE SCALE GENOMIC DNA]</scope>
    <source>
        <strain evidence="5 6">DSM 11664</strain>
    </source>
</reference>
<dbReference type="SMART" id="SM00342">
    <property type="entry name" value="HTH_ARAC"/>
    <property type="match status" value="1"/>
</dbReference>
<dbReference type="Gene3D" id="1.10.10.60">
    <property type="entry name" value="Homeodomain-like"/>
    <property type="match status" value="2"/>
</dbReference>
<keyword evidence="3" id="KW-0804">Transcription</keyword>
<keyword evidence="2" id="KW-0238">DNA-binding</keyword>
<dbReference type="GO" id="GO:0003700">
    <property type="term" value="F:DNA-binding transcription factor activity"/>
    <property type="evidence" value="ECO:0007669"/>
    <property type="project" value="InterPro"/>
</dbReference>
<organism evidence="5 6">
    <name type="scientific">Lactobacillus amylolyticus DSM 11664</name>
    <dbReference type="NCBI Taxonomy" id="585524"/>
    <lineage>
        <taxon>Bacteria</taxon>
        <taxon>Bacillati</taxon>
        <taxon>Bacillota</taxon>
        <taxon>Bacilli</taxon>
        <taxon>Lactobacillales</taxon>
        <taxon>Lactobacillaceae</taxon>
        <taxon>Lactobacillus</taxon>
    </lineage>
</organism>
<dbReference type="InterPro" id="IPR009057">
    <property type="entry name" value="Homeodomain-like_sf"/>
</dbReference>
<dbReference type="Pfam" id="PF12833">
    <property type="entry name" value="HTH_18"/>
    <property type="match status" value="1"/>
</dbReference>
<dbReference type="EMBL" id="ADNY01000042">
    <property type="protein sequence ID" value="EFG55257.1"/>
    <property type="molecule type" value="Genomic_DNA"/>
</dbReference>
<evidence type="ECO:0000256" key="3">
    <source>
        <dbReference type="ARBA" id="ARBA00023163"/>
    </source>
</evidence>
<dbReference type="SUPFAM" id="SSF46689">
    <property type="entry name" value="Homeodomain-like"/>
    <property type="match status" value="1"/>
</dbReference>
<evidence type="ECO:0000313" key="6">
    <source>
        <dbReference type="Proteomes" id="UP000004069"/>
    </source>
</evidence>
<dbReference type="AlphaFoldDB" id="D4YUB1"/>
<dbReference type="InterPro" id="IPR037923">
    <property type="entry name" value="HTH-like"/>
</dbReference>
<dbReference type="SUPFAM" id="SSF51215">
    <property type="entry name" value="Regulatory protein AraC"/>
    <property type="match status" value="1"/>
</dbReference>
<proteinExistence type="predicted"/>
<keyword evidence="6" id="KW-1185">Reference proteome</keyword>
<dbReference type="OrthoDB" id="9816335at2"/>
<dbReference type="PATRIC" id="fig|585524.9.peg.285"/>
<evidence type="ECO:0000256" key="1">
    <source>
        <dbReference type="ARBA" id="ARBA00023015"/>
    </source>
</evidence>
<comment type="caution">
    <text evidence="5">The sequence shown here is derived from an EMBL/GenBank/DDBJ whole genome shotgun (WGS) entry which is preliminary data.</text>
</comment>
<dbReference type="InterPro" id="IPR014710">
    <property type="entry name" value="RmlC-like_jellyroll"/>
</dbReference>
<dbReference type="InterPro" id="IPR018060">
    <property type="entry name" value="HTH_AraC"/>
</dbReference>
<dbReference type="RefSeq" id="WP_006352273.1">
    <property type="nucleotide sequence ID" value="NZ_ADNY01000042.1"/>
</dbReference>
<dbReference type="PANTHER" id="PTHR43280:SF28">
    <property type="entry name" value="HTH-TYPE TRANSCRIPTIONAL ACTIVATOR RHAS"/>
    <property type="match status" value="1"/>
</dbReference>
<evidence type="ECO:0000313" key="5">
    <source>
        <dbReference type="EMBL" id="EFG55257.1"/>
    </source>
</evidence>
<keyword evidence="1" id="KW-0805">Transcription regulation</keyword>
<feature type="domain" description="HTH araC/xylS-type" evidence="4">
    <location>
        <begin position="225"/>
        <end position="326"/>
    </location>
</feature>
<dbReference type="eggNOG" id="COG2207">
    <property type="taxonomic scope" value="Bacteria"/>
</dbReference>
<protein>
    <submittedName>
        <fullName evidence="5">Transcriptional regulator, AraC family</fullName>
    </submittedName>
</protein>
<dbReference type="Gene3D" id="2.60.120.10">
    <property type="entry name" value="Jelly Rolls"/>
    <property type="match status" value="1"/>
</dbReference>
<dbReference type="PROSITE" id="PS01124">
    <property type="entry name" value="HTH_ARAC_FAMILY_2"/>
    <property type="match status" value="1"/>
</dbReference>
<dbReference type="InterPro" id="IPR003313">
    <property type="entry name" value="AraC-bd"/>
</dbReference>
<dbReference type="Proteomes" id="UP000004069">
    <property type="component" value="Unassembled WGS sequence"/>
</dbReference>
<evidence type="ECO:0000259" key="4">
    <source>
        <dbReference type="PROSITE" id="PS01124"/>
    </source>
</evidence>
<dbReference type="Pfam" id="PF02311">
    <property type="entry name" value="AraC_binding"/>
    <property type="match status" value="1"/>
</dbReference>